<dbReference type="InterPro" id="IPR015943">
    <property type="entry name" value="WD40/YVTN_repeat-like_dom_sf"/>
</dbReference>
<feature type="signal peptide" evidence="1">
    <location>
        <begin position="1"/>
        <end position="26"/>
    </location>
</feature>
<dbReference type="Proteomes" id="UP000555564">
    <property type="component" value="Unassembled WGS sequence"/>
</dbReference>
<dbReference type="PROSITE" id="PS51257">
    <property type="entry name" value="PROKAR_LIPOPROTEIN"/>
    <property type="match status" value="1"/>
</dbReference>
<evidence type="ECO:0000313" key="4">
    <source>
        <dbReference type="Proteomes" id="UP000555564"/>
    </source>
</evidence>
<reference evidence="3 4" key="1">
    <citation type="submission" date="2020-08" db="EMBL/GenBank/DDBJ databases">
        <title>Sequencing the genomes of 1000 actinobacteria strains.</title>
        <authorList>
            <person name="Klenk H.-P."/>
        </authorList>
    </citation>
    <scope>NUCLEOTIDE SEQUENCE [LARGE SCALE GENOMIC DNA]</scope>
    <source>
        <strain evidence="3 4">DSM 44936</strain>
    </source>
</reference>
<dbReference type="Pfam" id="PF10647">
    <property type="entry name" value="Gmad1"/>
    <property type="match status" value="1"/>
</dbReference>
<protein>
    <recommendedName>
        <fullName evidence="2">GerMN domain-containing protein</fullName>
    </recommendedName>
</protein>
<feature type="chain" id="PRO_5038820359" description="GerMN domain-containing protein" evidence="1">
    <location>
        <begin position="27"/>
        <end position="592"/>
    </location>
</feature>
<feature type="domain" description="GerMN" evidence="2">
    <location>
        <begin position="220"/>
        <end position="310"/>
    </location>
</feature>
<evidence type="ECO:0000259" key="2">
    <source>
        <dbReference type="SMART" id="SM00909"/>
    </source>
</evidence>
<comment type="caution">
    <text evidence="3">The sequence shown here is derived from an EMBL/GenBank/DDBJ whole genome shotgun (WGS) entry which is preliminary data.</text>
</comment>
<dbReference type="SMART" id="SM00909">
    <property type="entry name" value="Germane"/>
    <property type="match status" value="1"/>
</dbReference>
<dbReference type="EMBL" id="JACHIU010000001">
    <property type="protein sequence ID" value="MBB6472076.1"/>
    <property type="molecule type" value="Genomic_DNA"/>
</dbReference>
<name>A0A7X0IBC0_9ACTN</name>
<dbReference type="Pfam" id="PF10646">
    <property type="entry name" value="Germane"/>
    <property type="match status" value="1"/>
</dbReference>
<dbReference type="InterPro" id="IPR059026">
    <property type="entry name" value="LpqB_N"/>
</dbReference>
<dbReference type="InterPro" id="IPR019606">
    <property type="entry name" value="GerMN"/>
</dbReference>
<evidence type="ECO:0000313" key="3">
    <source>
        <dbReference type="EMBL" id="MBB6472076.1"/>
    </source>
</evidence>
<dbReference type="SUPFAM" id="SSF82171">
    <property type="entry name" value="DPP6 N-terminal domain-like"/>
    <property type="match status" value="1"/>
</dbReference>
<dbReference type="Gene3D" id="2.130.10.10">
    <property type="entry name" value="YVTN repeat-like/Quinoprotein amine dehydrogenase"/>
    <property type="match status" value="1"/>
</dbReference>
<organism evidence="3 4">
    <name type="scientific">Sphaerisporangium rubeum</name>
    <dbReference type="NCBI Taxonomy" id="321317"/>
    <lineage>
        <taxon>Bacteria</taxon>
        <taxon>Bacillati</taxon>
        <taxon>Actinomycetota</taxon>
        <taxon>Actinomycetes</taxon>
        <taxon>Streptosporangiales</taxon>
        <taxon>Streptosporangiaceae</taxon>
        <taxon>Sphaerisporangium</taxon>
    </lineage>
</organism>
<dbReference type="AlphaFoldDB" id="A0A7X0IBC0"/>
<evidence type="ECO:0000256" key="1">
    <source>
        <dbReference type="SAM" id="SignalP"/>
    </source>
</evidence>
<dbReference type="Pfam" id="PF25976">
    <property type="entry name" value="LpqB_N"/>
    <property type="match status" value="1"/>
</dbReference>
<sequence length="592" mass="63491">MATDLRSRTRRLAGCLVALLAAVACASCSTVPAGGNIFEARGASEGDPLSQPFVRILAADPKPNGSPQDIVGGFLAAAAGFDDPVRTVARKYLTGEAQRGWSPFDATTIYDQRSLTSEPLREGMQQVRVTLRTTLLGSMDGDGHYVPSDTEGASERSLDFMLVKVAGQWRISSAPSGLLLSDDDFKRAYRPFDLNFAAEGAEGLVVDQVRIPINPSESIAKSLVHRLIDGPTRPLRGAVRSAFGSNVDVNSVVVDGDLVVVDFTYGIVDSVRESADREALSAQLAWTLKPMTESRRIEVRVNGETFPGGTFVIDPRDYERFAPDVLSGEAQAYYLQQGKLHLIDKDRDNPVLVDPGEAQNRRFTDLAVSYERSTKIAALAQGGGVWVSGTTPGSQWQRWIPGAKPTAPSWDRYGFVWSVTKDDGTSKVFRSGGPSGPPTQFSAPQLAATDVTAFRVARDGARVAVISDDGNGQRVMVGTIDRAKLAVQNLRVLVPAEDAQEISAIAWRDASTLLVLTKTKSERELTPWSVTQGIRADTAKAASSIESITAAPDPLPVLAARANGGIVAWDPQKKQWTTLVESGAGPPVYPLG</sequence>
<dbReference type="InterPro" id="IPR018910">
    <property type="entry name" value="LpqB_C"/>
</dbReference>
<accession>A0A7X0IBC0</accession>
<proteinExistence type="predicted"/>
<dbReference type="RefSeq" id="WP_184979187.1">
    <property type="nucleotide sequence ID" value="NZ_BAAALO010000017.1"/>
</dbReference>
<keyword evidence="4" id="KW-1185">Reference proteome</keyword>
<keyword evidence="1" id="KW-0732">Signal</keyword>
<gene>
    <name evidence="3" type="ORF">BJ992_001507</name>
</gene>